<sequence>MGGVFKELLNEEFPRRDVQEEQQNRRTYPVPDAGRGSQCHSEDEAREAVRDEVPEAGFINAYLHVCWV</sequence>
<evidence type="ECO:0000256" key="1">
    <source>
        <dbReference type="SAM" id="MobiDB-lite"/>
    </source>
</evidence>
<name>A0A183FLQ9_HELPZ</name>
<reference evidence="2 3" key="1">
    <citation type="submission" date="2018-11" db="EMBL/GenBank/DDBJ databases">
        <authorList>
            <consortium name="Pathogen Informatics"/>
        </authorList>
    </citation>
    <scope>NUCLEOTIDE SEQUENCE [LARGE SCALE GENOMIC DNA]</scope>
</reference>
<gene>
    <name evidence="2" type="ORF">HPBE_LOCUS8227</name>
</gene>
<accession>A0A183FLQ9</accession>
<evidence type="ECO:0000313" key="2">
    <source>
        <dbReference type="EMBL" id="VDO75469.1"/>
    </source>
</evidence>
<organism evidence="3 4">
    <name type="scientific">Heligmosomoides polygyrus</name>
    <name type="common">Parasitic roundworm</name>
    <dbReference type="NCBI Taxonomy" id="6339"/>
    <lineage>
        <taxon>Eukaryota</taxon>
        <taxon>Metazoa</taxon>
        <taxon>Ecdysozoa</taxon>
        <taxon>Nematoda</taxon>
        <taxon>Chromadorea</taxon>
        <taxon>Rhabditida</taxon>
        <taxon>Rhabditina</taxon>
        <taxon>Rhabditomorpha</taxon>
        <taxon>Strongyloidea</taxon>
        <taxon>Heligmosomidae</taxon>
        <taxon>Heligmosomoides</taxon>
    </lineage>
</organism>
<feature type="compositionally biased region" description="Basic and acidic residues" evidence="1">
    <location>
        <begin position="8"/>
        <end position="24"/>
    </location>
</feature>
<proteinExistence type="predicted"/>
<dbReference type="WBParaSite" id="HPBE_0000822601-mRNA-1">
    <property type="protein sequence ID" value="HPBE_0000822601-mRNA-1"/>
    <property type="gene ID" value="HPBE_0000822601"/>
</dbReference>
<feature type="region of interest" description="Disordered" evidence="1">
    <location>
        <begin position="1"/>
        <end position="48"/>
    </location>
</feature>
<evidence type="ECO:0000313" key="4">
    <source>
        <dbReference type="WBParaSite" id="HPBE_0000822601-mRNA-1"/>
    </source>
</evidence>
<keyword evidence="3" id="KW-1185">Reference proteome</keyword>
<protein>
    <submittedName>
        <fullName evidence="2 4">Uncharacterized protein</fullName>
    </submittedName>
</protein>
<reference evidence="4" key="2">
    <citation type="submission" date="2019-09" db="UniProtKB">
        <authorList>
            <consortium name="WormBaseParasite"/>
        </authorList>
    </citation>
    <scope>IDENTIFICATION</scope>
</reference>
<evidence type="ECO:0000313" key="3">
    <source>
        <dbReference type="Proteomes" id="UP000050761"/>
    </source>
</evidence>
<accession>A0A3P7YEZ1</accession>
<dbReference type="EMBL" id="UZAH01026092">
    <property type="protein sequence ID" value="VDO75469.1"/>
    <property type="molecule type" value="Genomic_DNA"/>
</dbReference>
<dbReference type="Proteomes" id="UP000050761">
    <property type="component" value="Unassembled WGS sequence"/>
</dbReference>
<dbReference type="AlphaFoldDB" id="A0A183FLQ9"/>